<evidence type="ECO:0000313" key="2">
    <source>
        <dbReference type="Proteomes" id="UP000308600"/>
    </source>
</evidence>
<organism evidence="1 2">
    <name type="scientific">Pluteus cervinus</name>
    <dbReference type="NCBI Taxonomy" id="181527"/>
    <lineage>
        <taxon>Eukaryota</taxon>
        <taxon>Fungi</taxon>
        <taxon>Dikarya</taxon>
        <taxon>Basidiomycota</taxon>
        <taxon>Agaricomycotina</taxon>
        <taxon>Agaricomycetes</taxon>
        <taxon>Agaricomycetidae</taxon>
        <taxon>Agaricales</taxon>
        <taxon>Pluteineae</taxon>
        <taxon>Pluteaceae</taxon>
        <taxon>Pluteus</taxon>
    </lineage>
</organism>
<accession>A0ACD3A8X5</accession>
<name>A0ACD3A8X5_9AGAR</name>
<proteinExistence type="predicted"/>
<evidence type="ECO:0000313" key="1">
    <source>
        <dbReference type="EMBL" id="TFK61774.1"/>
    </source>
</evidence>
<sequence length="219" mass="25618">VRNPSEEVIQKYGHHIRHLLFGWRGSLATFVLYLTSSPNITSLAVWSDFRPQEEWFHFFKRLPLVRLSMYPITLLMDNERLEEGPKEAHTLFLCFPQLTHLDLVLELPLPYIPCLKSLPNLRYLSMYLPAHSIRNSSFPDLRNDSPGFKVLVIIREGTEIHEYEESDDDLTNIKDPRVVSCLVPSYVRDWERGARGQFDVYDFGLEILKKRMAKNGDRV</sequence>
<dbReference type="Proteomes" id="UP000308600">
    <property type="component" value="Unassembled WGS sequence"/>
</dbReference>
<feature type="non-terminal residue" evidence="1">
    <location>
        <position position="1"/>
    </location>
</feature>
<dbReference type="EMBL" id="ML208630">
    <property type="protein sequence ID" value="TFK61774.1"/>
    <property type="molecule type" value="Genomic_DNA"/>
</dbReference>
<reference evidence="1 2" key="1">
    <citation type="journal article" date="2019" name="Nat. Ecol. Evol.">
        <title>Megaphylogeny resolves global patterns of mushroom evolution.</title>
        <authorList>
            <person name="Varga T."/>
            <person name="Krizsan K."/>
            <person name="Foldi C."/>
            <person name="Dima B."/>
            <person name="Sanchez-Garcia M."/>
            <person name="Sanchez-Ramirez S."/>
            <person name="Szollosi G.J."/>
            <person name="Szarkandi J.G."/>
            <person name="Papp V."/>
            <person name="Albert L."/>
            <person name="Andreopoulos W."/>
            <person name="Angelini C."/>
            <person name="Antonin V."/>
            <person name="Barry K.W."/>
            <person name="Bougher N.L."/>
            <person name="Buchanan P."/>
            <person name="Buyck B."/>
            <person name="Bense V."/>
            <person name="Catcheside P."/>
            <person name="Chovatia M."/>
            <person name="Cooper J."/>
            <person name="Damon W."/>
            <person name="Desjardin D."/>
            <person name="Finy P."/>
            <person name="Geml J."/>
            <person name="Haridas S."/>
            <person name="Hughes K."/>
            <person name="Justo A."/>
            <person name="Karasinski D."/>
            <person name="Kautmanova I."/>
            <person name="Kiss B."/>
            <person name="Kocsube S."/>
            <person name="Kotiranta H."/>
            <person name="LaButti K.M."/>
            <person name="Lechner B.E."/>
            <person name="Liimatainen K."/>
            <person name="Lipzen A."/>
            <person name="Lukacs Z."/>
            <person name="Mihaltcheva S."/>
            <person name="Morgado L.N."/>
            <person name="Niskanen T."/>
            <person name="Noordeloos M.E."/>
            <person name="Ohm R.A."/>
            <person name="Ortiz-Santana B."/>
            <person name="Ovrebo C."/>
            <person name="Racz N."/>
            <person name="Riley R."/>
            <person name="Savchenko A."/>
            <person name="Shiryaev A."/>
            <person name="Soop K."/>
            <person name="Spirin V."/>
            <person name="Szebenyi C."/>
            <person name="Tomsovsky M."/>
            <person name="Tulloss R.E."/>
            <person name="Uehling J."/>
            <person name="Grigoriev I.V."/>
            <person name="Vagvolgyi C."/>
            <person name="Papp T."/>
            <person name="Martin F.M."/>
            <person name="Miettinen O."/>
            <person name="Hibbett D.S."/>
            <person name="Nagy L.G."/>
        </authorList>
    </citation>
    <scope>NUCLEOTIDE SEQUENCE [LARGE SCALE GENOMIC DNA]</scope>
    <source>
        <strain evidence="1 2">NL-1719</strain>
    </source>
</reference>
<keyword evidence="2" id="KW-1185">Reference proteome</keyword>
<protein>
    <submittedName>
        <fullName evidence="1">Uncharacterized protein</fullName>
    </submittedName>
</protein>
<gene>
    <name evidence="1" type="ORF">BDN72DRAFT_849401</name>
</gene>